<gene>
    <name evidence="4" type="ORF">WR25_07080</name>
</gene>
<dbReference type="Pfam" id="PF02463">
    <property type="entry name" value="SMC_N"/>
    <property type="match status" value="1"/>
</dbReference>
<comment type="caution">
    <text evidence="4">The sequence shown here is derived from an EMBL/GenBank/DDBJ whole genome shotgun (WGS) entry which is preliminary data.</text>
</comment>
<dbReference type="EMBL" id="LIAE01006572">
    <property type="protein sequence ID" value="PAV87383.1"/>
    <property type="molecule type" value="Genomic_DNA"/>
</dbReference>
<dbReference type="GO" id="GO:0005524">
    <property type="term" value="F:ATP binding"/>
    <property type="evidence" value="ECO:0007669"/>
    <property type="project" value="InterPro"/>
</dbReference>
<evidence type="ECO:0000259" key="3">
    <source>
        <dbReference type="Pfam" id="PF02463"/>
    </source>
</evidence>
<dbReference type="InterPro" id="IPR003395">
    <property type="entry name" value="RecF/RecN/SMC_N"/>
</dbReference>
<feature type="region of interest" description="Disordered" evidence="2">
    <location>
        <begin position="267"/>
        <end position="292"/>
    </location>
</feature>
<feature type="region of interest" description="Disordered" evidence="2">
    <location>
        <begin position="305"/>
        <end position="324"/>
    </location>
</feature>
<dbReference type="Proteomes" id="UP000218231">
    <property type="component" value="Unassembled WGS sequence"/>
</dbReference>
<dbReference type="SUPFAM" id="SSF52540">
    <property type="entry name" value="P-loop containing nucleoside triphosphate hydrolases"/>
    <property type="match status" value="1"/>
</dbReference>
<feature type="domain" description="RecF/RecN/SMC N-terminal" evidence="3">
    <location>
        <begin position="2"/>
        <end position="381"/>
    </location>
</feature>
<proteinExistence type="predicted"/>
<evidence type="ECO:0000313" key="4">
    <source>
        <dbReference type="EMBL" id="PAV87383.1"/>
    </source>
</evidence>
<evidence type="ECO:0000313" key="5">
    <source>
        <dbReference type="Proteomes" id="UP000218231"/>
    </source>
</evidence>
<protein>
    <recommendedName>
        <fullName evidence="3">RecF/RecN/SMC N-terminal domain-containing protein</fullName>
    </recommendedName>
</protein>
<evidence type="ECO:0000256" key="2">
    <source>
        <dbReference type="SAM" id="MobiDB-lite"/>
    </source>
</evidence>
<feature type="region of interest" description="Disordered" evidence="2">
    <location>
        <begin position="388"/>
        <end position="412"/>
    </location>
</feature>
<sequence length="507" mass="57143">MYVKSVELDGFKSYARREKIEGFDEQFNAITGLNGSGKSNILDSICFVLGISKLDAIRAKNLTDLIFKQGQAGITKATVSITFDNSDKKQSPIGYSNCNEIVVRRQVQVGGKSTYQVNGVAQSNTKVIDLFRSVSLNVNNPHFLIMQGRITKVLNMKPIEILGMIEEAAGTKLYEQRKDEAIRTIKNKDIMLNEINETNSEECEKEGNALVDEMKVLEEEIKACEEEMEKLQEQLAEIEAEKSKDNGMGKMEEQQKTLQKELAIAESERDGVAGQQKKDEQEIGRIKKSIDGDHKVMAKKEKELEKIKKDNEQDIGSTADDEKKVEDINKQLDALAQGMTTDDQGNAITFEKKIQDYNAEANNYQTTVTQDQKKIDVIKKNLREAEKELGSLGSKSNKDADDEKNKKKELDNIQTDIGRLNFDSNRDAQLTKDLQDKRTEQQNVRGDIEQIRTSTSQTYGNLFYKYHTNDSRFDHSDVVGPLATLIKVKDPKWNYAVQIAGGQNVSV</sequence>
<dbReference type="AlphaFoldDB" id="A0A2A2LMC4"/>
<dbReference type="Gene3D" id="3.40.50.300">
    <property type="entry name" value="P-loop containing nucleotide triphosphate hydrolases"/>
    <property type="match status" value="1"/>
</dbReference>
<dbReference type="GO" id="GO:0016887">
    <property type="term" value="F:ATP hydrolysis activity"/>
    <property type="evidence" value="ECO:0007669"/>
    <property type="project" value="InterPro"/>
</dbReference>
<dbReference type="OrthoDB" id="10255539at2759"/>
<feature type="compositionally biased region" description="Basic and acidic residues" evidence="2">
    <location>
        <begin position="396"/>
        <end position="411"/>
    </location>
</feature>
<dbReference type="InterPro" id="IPR027120">
    <property type="entry name" value="Smc2_ABC"/>
</dbReference>
<keyword evidence="5" id="KW-1185">Reference proteome</keyword>
<dbReference type="InterPro" id="IPR027417">
    <property type="entry name" value="P-loop_NTPase"/>
</dbReference>
<keyword evidence="1" id="KW-0131">Cell cycle</keyword>
<accession>A0A2A2LMC4</accession>
<dbReference type="PANTHER" id="PTHR43977">
    <property type="entry name" value="STRUCTURAL MAINTENANCE OF CHROMOSOMES PROTEIN 3"/>
    <property type="match status" value="1"/>
</dbReference>
<name>A0A2A2LMC4_9BILA</name>
<dbReference type="CDD" id="cd03273">
    <property type="entry name" value="ABC_SMC2_euk"/>
    <property type="match status" value="1"/>
</dbReference>
<evidence type="ECO:0000256" key="1">
    <source>
        <dbReference type="ARBA" id="ARBA00023306"/>
    </source>
</evidence>
<organism evidence="4 5">
    <name type="scientific">Diploscapter pachys</name>
    <dbReference type="NCBI Taxonomy" id="2018661"/>
    <lineage>
        <taxon>Eukaryota</taxon>
        <taxon>Metazoa</taxon>
        <taxon>Ecdysozoa</taxon>
        <taxon>Nematoda</taxon>
        <taxon>Chromadorea</taxon>
        <taxon>Rhabditida</taxon>
        <taxon>Rhabditina</taxon>
        <taxon>Rhabditomorpha</taxon>
        <taxon>Rhabditoidea</taxon>
        <taxon>Rhabditidae</taxon>
        <taxon>Diploscapter</taxon>
    </lineage>
</organism>
<dbReference type="STRING" id="2018661.A0A2A2LMC4"/>
<reference evidence="4 5" key="1">
    <citation type="journal article" date="2017" name="Curr. Biol.">
        <title>Genome architecture and evolution of a unichromosomal asexual nematode.</title>
        <authorList>
            <person name="Fradin H."/>
            <person name="Zegar C."/>
            <person name="Gutwein M."/>
            <person name="Lucas J."/>
            <person name="Kovtun M."/>
            <person name="Corcoran D."/>
            <person name="Baugh L.R."/>
            <person name="Kiontke K."/>
            <person name="Gunsalus K."/>
            <person name="Fitch D.H."/>
            <person name="Piano F."/>
        </authorList>
    </citation>
    <scope>NUCLEOTIDE SEQUENCE [LARGE SCALE GENOMIC DNA]</scope>
    <source>
        <strain evidence="4">PF1309</strain>
    </source>
</reference>